<proteinExistence type="predicted"/>
<keyword evidence="1" id="KW-0732">Signal</keyword>
<dbReference type="EMBL" id="QRHA01000004">
    <property type="protein sequence ID" value="RDV26674.1"/>
    <property type="molecule type" value="Genomic_DNA"/>
</dbReference>
<name>A0A3D8M9Y5_9ALTE</name>
<dbReference type="InterPro" id="IPR006837">
    <property type="entry name" value="Divergent_DAC"/>
</dbReference>
<evidence type="ECO:0000313" key="2">
    <source>
        <dbReference type="EMBL" id="RDV26674.1"/>
    </source>
</evidence>
<sequence>MKIILTKLKNKILAGLIVVGTSFSVSAAPKVAVILDDMGYRLSDSQALSLPAEVAFSILPDTPLSASLSEQAYAQGRDVMLHMPMEAESGKKLGPKALTADMQPKRIQATLESALNSVPYAIGVNNHMGSKLTRETGPMIALMEALKQRELFFVDSRTTALTVAEQTARDLGLPVARRHVFIDHQQSPEFMQQQFERLVELAHRQGTAIAIAHPHPQTVRFLTTALQQLSDLDVQLVPVSQLFTPQLSPQQHHSALPAASVAPK</sequence>
<reference evidence="3" key="1">
    <citation type="submission" date="2018-08" db="EMBL/GenBank/DDBJ databases">
        <authorList>
            <person name="Zhang J."/>
            <person name="Du Z.-J."/>
        </authorList>
    </citation>
    <scope>NUCLEOTIDE SEQUENCE [LARGE SCALE GENOMIC DNA]</scope>
    <source>
        <strain evidence="3">KCTC 52655</strain>
    </source>
</reference>
<dbReference type="Pfam" id="PF04748">
    <property type="entry name" value="Polysacc_deac_2"/>
    <property type="match status" value="1"/>
</dbReference>
<dbReference type="OrthoDB" id="9784811at2"/>
<dbReference type="Proteomes" id="UP000256561">
    <property type="component" value="Unassembled WGS sequence"/>
</dbReference>
<feature type="chain" id="PRO_5017564637" evidence="1">
    <location>
        <begin position="28"/>
        <end position="264"/>
    </location>
</feature>
<gene>
    <name evidence="2" type="ORF">DXV75_06720</name>
</gene>
<protein>
    <submittedName>
        <fullName evidence="2">Divergent polysaccharide deacetylase family protein</fullName>
    </submittedName>
</protein>
<dbReference type="AlphaFoldDB" id="A0A3D8M9Y5"/>
<organism evidence="2 3">
    <name type="scientific">Alteromonas aestuariivivens</name>
    <dbReference type="NCBI Taxonomy" id="1938339"/>
    <lineage>
        <taxon>Bacteria</taxon>
        <taxon>Pseudomonadati</taxon>
        <taxon>Pseudomonadota</taxon>
        <taxon>Gammaproteobacteria</taxon>
        <taxon>Alteromonadales</taxon>
        <taxon>Alteromonadaceae</taxon>
        <taxon>Alteromonas/Salinimonas group</taxon>
        <taxon>Alteromonas</taxon>
    </lineage>
</organism>
<keyword evidence="3" id="KW-1185">Reference proteome</keyword>
<dbReference type="GO" id="GO:0005975">
    <property type="term" value="P:carbohydrate metabolic process"/>
    <property type="evidence" value="ECO:0007669"/>
    <property type="project" value="InterPro"/>
</dbReference>
<dbReference type="PANTHER" id="PTHR30105">
    <property type="entry name" value="UNCHARACTERIZED YIBQ-RELATED"/>
    <property type="match status" value="1"/>
</dbReference>
<dbReference type="RefSeq" id="WP_115592627.1">
    <property type="nucleotide sequence ID" value="NZ_QRHA01000004.1"/>
</dbReference>
<dbReference type="PANTHER" id="PTHR30105:SF2">
    <property type="entry name" value="DIVERGENT POLYSACCHARIDE DEACETYLASE SUPERFAMILY"/>
    <property type="match status" value="1"/>
</dbReference>
<evidence type="ECO:0000256" key="1">
    <source>
        <dbReference type="SAM" id="SignalP"/>
    </source>
</evidence>
<feature type="signal peptide" evidence="1">
    <location>
        <begin position="1"/>
        <end position="27"/>
    </location>
</feature>
<evidence type="ECO:0000313" key="3">
    <source>
        <dbReference type="Proteomes" id="UP000256561"/>
    </source>
</evidence>
<accession>A0A3D8M9Y5</accession>
<comment type="caution">
    <text evidence="2">The sequence shown here is derived from an EMBL/GenBank/DDBJ whole genome shotgun (WGS) entry which is preliminary data.</text>
</comment>
<dbReference type="CDD" id="cd10936">
    <property type="entry name" value="CE4_DAC2"/>
    <property type="match status" value="1"/>
</dbReference>
<dbReference type="SUPFAM" id="SSF88713">
    <property type="entry name" value="Glycoside hydrolase/deacetylase"/>
    <property type="match status" value="1"/>
</dbReference>
<dbReference type="InterPro" id="IPR011330">
    <property type="entry name" value="Glyco_hydro/deAcase_b/a-brl"/>
</dbReference>
<dbReference type="Gene3D" id="3.20.20.370">
    <property type="entry name" value="Glycoside hydrolase/deacetylase"/>
    <property type="match status" value="1"/>
</dbReference>